<sequence length="233" mass="26455">MESADTQTRLNIAPLAANTSLRTLAYDAIKKAITEMDMYGQESEIRLDERQLSHDLGVSRTPIREALTVLEQEGFVRSVPRRGIFVVRKSKREIIDMIIVWAALESMAARLAASRASDRDLAELRDMFHDFEEEAPSEHMNEYSNANIRFHQTIIRLGGCEMIAEMTANLFIHIRGIRAVSVRQENRSQRSLQEHRAIIAALVARDADLAERLVREHTLGLAAHVEKHGRFPS</sequence>
<dbReference type="InterPro" id="IPR036390">
    <property type="entry name" value="WH_DNA-bd_sf"/>
</dbReference>
<evidence type="ECO:0000259" key="4">
    <source>
        <dbReference type="PROSITE" id="PS50949"/>
    </source>
</evidence>
<dbReference type="Gene3D" id="1.10.10.10">
    <property type="entry name" value="Winged helix-like DNA-binding domain superfamily/Winged helix DNA-binding domain"/>
    <property type="match status" value="1"/>
</dbReference>
<dbReference type="PROSITE" id="PS50949">
    <property type="entry name" value="HTH_GNTR"/>
    <property type="match status" value="1"/>
</dbReference>
<dbReference type="SUPFAM" id="SSF46785">
    <property type="entry name" value="Winged helix' DNA-binding domain"/>
    <property type="match status" value="1"/>
</dbReference>
<organism evidence="5 6">
    <name type="scientific">Starkeya nomas</name>
    <dbReference type="NCBI Taxonomy" id="2666134"/>
    <lineage>
        <taxon>Bacteria</taxon>
        <taxon>Pseudomonadati</taxon>
        <taxon>Pseudomonadota</taxon>
        <taxon>Alphaproteobacteria</taxon>
        <taxon>Hyphomicrobiales</taxon>
        <taxon>Xanthobacteraceae</taxon>
        <taxon>Starkeya</taxon>
    </lineage>
</organism>
<dbReference type="AlphaFoldDB" id="A0A5S9PGX8"/>
<evidence type="ECO:0000256" key="1">
    <source>
        <dbReference type="ARBA" id="ARBA00023015"/>
    </source>
</evidence>
<evidence type="ECO:0000256" key="3">
    <source>
        <dbReference type="ARBA" id="ARBA00023163"/>
    </source>
</evidence>
<proteinExistence type="predicted"/>
<keyword evidence="3" id="KW-0804">Transcription</keyword>
<dbReference type="InterPro" id="IPR008920">
    <property type="entry name" value="TF_FadR/GntR_C"/>
</dbReference>
<dbReference type="PANTHER" id="PTHR43537:SF49">
    <property type="entry name" value="TRANSCRIPTIONAL REGULATORY PROTEIN"/>
    <property type="match status" value="1"/>
</dbReference>
<evidence type="ECO:0000313" key="5">
    <source>
        <dbReference type="EMBL" id="CAA0103373.1"/>
    </source>
</evidence>
<keyword evidence="6" id="KW-1185">Reference proteome</keyword>
<dbReference type="GO" id="GO:0003677">
    <property type="term" value="F:DNA binding"/>
    <property type="evidence" value="ECO:0007669"/>
    <property type="project" value="UniProtKB-KW"/>
</dbReference>
<keyword evidence="2" id="KW-0238">DNA-binding</keyword>
<dbReference type="PRINTS" id="PR00035">
    <property type="entry name" value="HTHGNTR"/>
</dbReference>
<dbReference type="CDD" id="cd07377">
    <property type="entry name" value="WHTH_GntR"/>
    <property type="match status" value="1"/>
</dbReference>
<dbReference type="SUPFAM" id="SSF48008">
    <property type="entry name" value="GntR ligand-binding domain-like"/>
    <property type="match status" value="1"/>
</dbReference>
<dbReference type="PANTHER" id="PTHR43537">
    <property type="entry name" value="TRANSCRIPTIONAL REGULATOR, GNTR FAMILY"/>
    <property type="match status" value="1"/>
</dbReference>
<feature type="domain" description="HTH gntR-type" evidence="4">
    <location>
        <begin position="19"/>
        <end position="89"/>
    </location>
</feature>
<gene>
    <name evidence="5" type="ORF">STARVERO_03007</name>
</gene>
<dbReference type="SMART" id="SM00345">
    <property type="entry name" value="HTH_GNTR"/>
    <property type="match status" value="1"/>
</dbReference>
<dbReference type="EMBL" id="CACSAS010000001">
    <property type="protein sequence ID" value="CAA0103373.1"/>
    <property type="molecule type" value="Genomic_DNA"/>
</dbReference>
<name>A0A5S9PGX8_9HYPH</name>
<evidence type="ECO:0000313" key="6">
    <source>
        <dbReference type="Proteomes" id="UP000433050"/>
    </source>
</evidence>
<dbReference type="Pfam" id="PF00392">
    <property type="entry name" value="GntR"/>
    <property type="match status" value="1"/>
</dbReference>
<dbReference type="Gene3D" id="1.20.120.530">
    <property type="entry name" value="GntR ligand-binding domain-like"/>
    <property type="match status" value="1"/>
</dbReference>
<dbReference type="SMART" id="SM00895">
    <property type="entry name" value="FCD"/>
    <property type="match status" value="1"/>
</dbReference>
<dbReference type="InterPro" id="IPR000524">
    <property type="entry name" value="Tscrpt_reg_HTH_GntR"/>
</dbReference>
<dbReference type="InterPro" id="IPR036388">
    <property type="entry name" value="WH-like_DNA-bd_sf"/>
</dbReference>
<protein>
    <recommendedName>
        <fullName evidence="4">HTH gntR-type domain-containing protein</fullName>
    </recommendedName>
</protein>
<reference evidence="5 6" key="1">
    <citation type="submission" date="2019-12" db="EMBL/GenBank/DDBJ databases">
        <authorList>
            <person name="Reyes-Prieto M."/>
        </authorList>
    </citation>
    <scope>NUCLEOTIDE SEQUENCE [LARGE SCALE GENOMIC DNA]</scope>
    <source>
        <strain evidence="5">HF14-78462</strain>
    </source>
</reference>
<dbReference type="GO" id="GO:0003700">
    <property type="term" value="F:DNA-binding transcription factor activity"/>
    <property type="evidence" value="ECO:0007669"/>
    <property type="project" value="InterPro"/>
</dbReference>
<accession>A0A5S9PGX8</accession>
<evidence type="ECO:0000256" key="2">
    <source>
        <dbReference type="ARBA" id="ARBA00023125"/>
    </source>
</evidence>
<dbReference type="Pfam" id="PF07729">
    <property type="entry name" value="FCD"/>
    <property type="match status" value="1"/>
</dbReference>
<dbReference type="Proteomes" id="UP000433050">
    <property type="component" value="Unassembled WGS sequence"/>
</dbReference>
<dbReference type="RefSeq" id="WP_144344258.1">
    <property type="nucleotide sequence ID" value="NZ_CACSAS010000001.1"/>
</dbReference>
<keyword evidence="1" id="KW-0805">Transcription regulation</keyword>
<dbReference type="InterPro" id="IPR011711">
    <property type="entry name" value="GntR_C"/>
</dbReference>